<accession>A0A5B7IGM9</accession>
<protein>
    <submittedName>
        <fullName evidence="1">Uncharacterized protein</fullName>
    </submittedName>
</protein>
<organism evidence="1 2">
    <name type="scientific">Portunus trituberculatus</name>
    <name type="common">Swimming crab</name>
    <name type="synonym">Neptunus trituberculatus</name>
    <dbReference type="NCBI Taxonomy" id="210409"/>
    <lineage>
        <taxon>Eukaryota</taxon>
        <taxon>Metazoa</taxon>
        <taxon>Ecdysozoa</taxon>
        <taxon>Arthropoda</taxon>
        <taxon>Crustacea</taxon>
        <taxon>Multicrustacea</taxon>
        <taxon>Malacostraca</taxon>
        <taxon>Eumalacostraca</taxon>
        <taxon>Eucarida</taxon>
        <taxon>Decapoda</taxon>
        <taxon>Pleocyemata</taxon>
        <taxon>Brachyura</taxon>
        <taxon>Eubrachyura</taxon>
        <taxon>Portunoidea</taxon>
        <taxon>Portunidae</taxon>
        <taxon>Portuninae</taxon>
        <taxon>Portunus</taxon>
    </lineage>
</organism>
<keyword evidence="2" id="KW-1185">Reference proteome</keyword>
<sequence length="91" mass="9775">MVFLPGAFHSFTRRSARICLMPSGASSPSWEQANVGVVPRKPESVTSSTVSPMLSTRVALTKDTMIPHSSGVAGQFRHSHLANLQSVTQHS</sequence>
<reference evidence="1 2" key="1">
    <citation type="submission" date="2019-05" db="EMBL/GenBank/DDBJ databases">
        <title>Another draft genome of Portunus trituberculatus and its Hox gene families provides insights of decapod evolution.</title>
        <authorList>
            <person name="Jeong J.-H."/>
            <person name="Song I."/>
            <person name="Kim S."/>
            <person name="Choi T."/>
            <person name="Kim D."/>
            <person name="Ryu S."/>
            <person name="Kim W."/>
        </authorList>
    </citation>
    <scope>NUCLEOTIDE SEQUENCE [LARGE SCALE GENOMIC DNA]</scope>
    <source>
        <tissue evidence="1">Muscle</tissue>
    </source>
</reference>
<evidence type="ECO:0000313" key="1">
    <source>
        <dbReference type="EMBL" id="MPC81039.1"/>
    </source>
</evidence>
<comment type="caution">
    <text evidence="1">The sequence shown here is derived from an EMBL/GenBank/DDBJ whole genome shotgun (WGS) entry which is preliminary data.</text>
</comment>
<proteinExistence type="predicted"/>
<gene>
    <name evidence="1" type="ORF">E2C01_075639</name>
</gene>
<name>A0A5B7IGM9_PORTR</name>
<dbReference type="Proteomes" id="UP000324222">
    <property type="component" value="Unassembled WGS sequence"/>
</dbReference>
<evidence type="ECO:0000313" key="2">
    <source>
        <dbReference type="Proteomes" id="UP000324222"/>
    </source>
</evidence>
<dbReference type="AlphaFoldDB" id="A0A5B7IGM9"/>
<dbReference type="EMBL" id="VSRR010055737">
    <property type="protein sequence ID" value="MPC81039.1"/>
    <property type="molecule type" value="Genomic_DNA"/>
</dbReference>